<feature type="transmembrane region" description="Helical" evidence="1">
    <location>
        <begin position="76"/>
        <end position="99"/>
    </location>
</feature>
<evidence type="ECO:0000313" key="2">
    <source>
        <dbReference type="EMBL" id="SDQ35223.1"/>
    </source>
</evidence>
<dbReference type="OrthoDB" id="4952807at2"/>
<dbReference type="KEGG" id="acry:AC20117_13440"/>
<gene>
    <name evidence="2" type="ORF">SAMN04489742_0776</name>
</gene>
<dbReference type="EMBL" id="FNKH01000002">
    <property type="protein sequence ID" value="SDQ35223.1"/>
    <property type="molecule type" value="Genomic_DNA"/>
</dbReference>
<keyword evidence="1" id="KW-1133">Transmembrane helix</keyword>
<protein>
    <submittedName>
        <fullName evidence="2">Uncharacterized protein</fullName>
    </submittedName>
</protein>
<proteinExistence type="predicted"/>
<accession>A0A1H1A6D9</accession>
<sequence length="138" mass="15306">MEHDTRPRPSEEQTKNASLYLRVLLLLVLATFLAAALPLPWKIAALVLAVITVVVSIVGLVKSVRHGLPGTLRITFIFGIIVGGFFALTALAQMVFWPLTAQYEECTRLAVTQSAQEQCTNEYSEKLLDYNNLFNPQS</sequence>
<feature type="transmembrane region" description="Helical" evidence="1">
    <location>
        <begin position="20"/>
        <end position="37"/>
    </location>
</feature>
<name>A0A1H1A6D9_9MICC</name>
<dbReference type="Proteomes" id="UP000181917">
    <property type="component" value="Unassembled WGS sequence"/>
</dbReference>
<organism evidence="2 3">
    <name type="scientific">Crystallibacter crystallopoietes</name>
    <dbReference type="NCBI Taxonomy" id="37928"/>
    <lineage>
        <taxon>Bacteria</taxon>
        <taxon>Bacillati</taxon>
        <taxon>Actinomycetota</taxon>
        <taxon>Actinomycetes</taxon>
        <taxon>Micrococcales</taxon>
        <taxon>Micrococcaceae</taxon>
        <taxon>Crystallibacter</taxon>
    </lineage>
</organism>
<keyword evidence="1" id="KW-0472">Membrane</keyword>
<dbReference type="RefSeq" id="WP_074699307.1">
    <property type="nucleotide sequence ID" value="NZ_CP018863.1"/>
</dbReference>
<evidence type="ECO:0000256" key="1">
    <source>
        <dbReference type="SAM" id="Phobius"/>
    </source>
</evidence>
<feature type="transmembrane region" description="Helical" evidence="1">
    <location>
        <begin position="43"/>
        <end position="64"/>
    </location>
</feature>
<reference evidence="2 3" key="1">
    <citation type="submission" date="2016-10" db="EMBL/GenBank/DDBJ databases">
        <authorList>
            <person name="de Groot N.N."/>
        </authorList>
    </citation>
    <scope>NUCLEOTIDE SEQUENCE [LARGE SCALE GENOMIC DNA]</scope>
    <source>
        <strain evidence="2 3">DSM 20117</strain>
    </source>
</reference>
<keyword evidence="3" id="KW-1185">Reference proteome</keyword>
<evidence type="ECO:0000313" key="3">
    <source>
        <dbReference type="Proteomes" id="UP000181917"/>
    </source>
</evidence>
<dbReference type="AlphaFoldDB" id="A0A1H1A6D9"/>
<keyword evidence="1" id="KW-0812">Transmembrane</keyword>